<dbReference type="PANTHER" id="PTHR43779:SF2">
    <property type="entry name" value="ALPHA-KETOGLUTARATE-DEPENDENT XANTHINE DIOXYGENASE XAN1"/>
    <property type="match status" value="1"/>
</dbReference>
<evidence type="ECO:0000256" key="3">
    <source>
        <dbReference type="ARBA" id="ARBA00022723"/>
    </source>
</evidence>
<dbReference type="EMBL" id="JAXOVC010000004">
    <property type="protein sequence ID" value="KAK4502666.1"/>
    <property type="molecule type" value="Genomic_DNA"/>
</dbReference>
<evidence type="ECO:0000256" key="4">
    <source>
        <dbReference type="ARBA" id="ARBA00022964"/>
    </source>
</evidence>
<protein>
    <recommendedName>
        <fullName evidence="7">TauD/TfdA-like domain-containing protein</fullName>
    </recommendedName>
</protein>
<feature type="domain" description="TauD/TfdA-like" evidence="7">
    <location>
        <begin position="40"/>
        <end position="370"/>
    </location>
</feature>
<dbReference type="InterPro" id="IPR051178">
    <property type="entry name" value="TfdA_dioxygenase"/>
</dbReference>
<keyword evidence="6" id="KW-0408">Iron</keyword>
<sequence length="524" mass="58212">MPHAEDSNILVTAISHQAGKTLSVGSPPVFRFPLISDHDQIGAHITGIDLNDVDETSFATLRHAVYTHNVVIVKHQDNLLPSKQFELIKRFDPGATPKHGFGNGEKLKELGNALGKNPFYSIPGSGGVTLVGNGYQGHDHHGLKDVVLNGMSHVDYHADPPSPDEMDRGYARFNTFHFDGIIYGSHPSRVTTFRCVRLPKGPDVTIQWDDGNGQQAMACPPGSTAFISGAQLYDLMSDEEKRIADNSYWEPAPYPFAWYGSRKFRQSGLGLVSGGEVLPLDKLPTWTPDKIYRYPMVWVNPVTGEKSFQIMAEVVRKVYFKSGPREPERIVEDLEEIRLWLNKILDRVAKPEYVFVPRTEEGDMVIWNNWVSIGLPNTFAKLSTHHLLQGVVHSAIEYPESYGPRTVTAAVLKSVCSKRSQDRHPRGSAVQPEILLLFFSKNMVAEAGALKPSVLLKQQSTQSVPILLEAAQHCSILKTQGAQISKRRKACPASVGDDNAQTTKLLNRILDEFDVVFREASVLE</sequence>
<keyword evidence="4" id="KW-0223">Dioxygenase</keyword>
<dbReference type="Pfam" id="PF02668">
    <property type="entry name" value="TauD"/>
    <property type="match status" value="1"/>
</dbReference>
<evidence type="ECO:0000256" key="6">
    <source>
        <dbReference type="ARBA" id="ARBA00023004"/>
    </source>
</evidence>
<keyword evidence="9" id="KW-1185">Reference proteome</keyword>
<dbReference type="InterPro" id="IPR003819">
    <property type="entry name" value="TauD/TfdA-like"/>
</dbReference>
<comment type="similarity">
    <text evidence="2">Belongs to the TfdA dioxygenase family.</text>
</comment>
<dbReference type="Proteomes" id="UP001305779">
    <property type="component" value="Unassembled WGS sequence"/>
</dbReference>
<evidence type="ECO:0000313" key="9">
    <source>
        <dbReference type="Proteomes" id="UP001305779"/>
    </source>
</evidence>
<keyword evidence="3" id="KW-0479">Metal-binding</keyword>
<proteinExistence type="inferred from homology"/>
<evidence type="ECO:0000256" key="1">
    <source>
        <dbReference type="ARBA" id="ARBA00001954"/>
    </source>
</evidence>
<dbReference type="InterPro" id="IPR042098">
    <property type="entry name" value="TauD-like_sf"/>
</dbReference>
<name>A0ABR0EM57_ZASCE</name>
<dbReference type="PANTHER" id="PTHR43779">
    <property type="entry name" value="DIOXYGENASE RV0097-RELATED"/>
    <property type="match status" value="1"/>
</dbReference>
<dbReference type="SUPFAM" id="SSF51197">
    <property type="entry name" value="Clavaminate synthase-like"/>
    <property type="match status" value="1"/>
</dbReference>
<evidence type="ECO:0000256" key="5">
    <source>
        <dbReference type="ARBA" id="ARBA00023002"/>
    </source>
</evidence>
<evidence type="ECO:0000259" key="7">
    <source>
        <dbReference type="Pfam" id="PF02668"/>
    </source>
</evidence>
<keyword evidence="5" id="KW-0560">Oxidoreductase</keyword>
<gene>
    <name evidence="8" type="ORF">PRZ48_006092</name>
</gene>
<comment type="cofactor">
    <cofactor evidence="1">
        <name>Fe(2+)</name>
        <dbReference type="ChEBI" id="CHEBI:29033"/>
    </cofactor>
</comment>
<evidence type="ECO:0000313" key="8">
    <source>
        <dbReference type="EMBL" id="KAK4502666.1"/>
    </source>
</evidence>
<comment type="caution">
    <text evidence="8">The sequence shown here is derived from an EMBL/GenBank/DDBJ whole genome shotgun (WGS) entry which is preliminary data.</text>
</comment>
<evidence type="ECO:0000256" key="2">
    <source>
        <dbReference type="ARBA" id="ARBA00005896"/>
    </source>
</evidence>
<dbReference type="Gene3D" id="3.60.130.10">
    <property type="entry name" value="Clavaminate synthase-like"/>
    <property type="match status" value="1"/>
</dbReference>
<reference evidence="8 9" key="1">
    <citation type="journal article" date="2023" name="G3 (Bethesda)">
        <title>A chromosome-level genome assembly of Zasmidium syzygii isolated from banana leaves.</title>
        <authorList>
            <person name="van Westerhoven A.C."/>
            <person name="Mehrabi R."/>
            <person name="Talebi R."/>
            <person name="Steentjes M.B.F."/>
            <person name="Corcolon B."/>
            <person name="Chong P.A."/>
            <person name="Kema G.H.J."/>
            <person name="Seidl M.F."/>
        </authorList>
    </citation>
    <scope>NUCLEOTIDE SEQUENCE [LARGE SCALE GENOMIC DNA]</scope>
    <source>
        <strain evidence="8 9">P124</strain>
    </source>
</reference>
<organism evidence="8 9">
    <name type="scientific">Zasmidium cellare</name>
    <name type="common">Wine cellar mold</name>
    <name type="synonym">Racodium cellare</name>
    <dbReference type="NCBI Taxonomy" id="395010"/>
    <lineage>
        <taxon>Eukaryota</taxon>
        <taxon>Fungi</taxon>
        <taxon>Dikarya</taxon>
        <taxon>Ascomycota</taxon>
        <taxon>Pezizomycotina</taxon>
        <taxon>Dothideomycetes</taxon>
        <taxon>Dothideomycetidae</taxon>
        <taxon>Mycosphaerellales</taxon>
        <taxon>Mycosphaerellaceae</taxon>
        <taxon>Zasmidium</taxon>
    </lineage>
</organism>
<accession>A0ABR0EM57</accession>